<comment type="caution">
    <text evidence="2">The sequence shown here is derived from an EMBL/GenBank/DDBJ whole genome shotgun (WGS) entry which is preliminary data.</text>
</comment>
<accession>A0A937A5B1</accession>
<gene>
    <name evidence="2" type="ORF">JJQ60_13750</name>
</gene>
<evidence type="ECO:0000313" key="2">
    <source>
        <dbReference type="EMBL" id="MBL0684589.1"/>
    </source>
</evidence>
<dbReference type="Proteomes" id="UP000651057">
    <property type="component" value="Unassembled WGS sequence"/>
</dbReference>
<dbReference type="AlphaFoldDB" id="A0A937A5B1"/>
<organism evidence="2 3">
    <name type="scientific">Aquimarina mytili</name>
    <dbReference type="NCBI Taxonomy" id="874423"/>
    <lineage>
        <taxon>Bacteria</taxon>
        <taxon>Pseudomonadati</taxon>
        <taxon>Bacteroidota</taxon>
        <taxon>Flavobacteriia</taxon>
        <taxon>Flavobacteriales</taxon>
        <taxon>Flavobacteriaceae</taxon>
        <taxon>Aquimarina</taxon>
    </lineage>
</organism>
<keyword evidence="3" id="KW-1185">Reference proteome</keyword>
<evidence type="ECO:0000313" key="3">
    <source>
        <dbReference type="Proteomes" id="UP000651057"/>
    </source>
</evidence>
<evidence type="ECO:0000256" key="1">
    <source>
        <dbReference type="SAM" id="MobiDB-lite"/>
    </source>
</evidence>
<feature type="compositionally biased region" description="Basic and acidic residues" evidence="1">
    <location>
        <begin position="31"/>
        <end position="48"/>
    </location>
</feature>
<sequence>MLNISNYAMGVFDFYLSDEKTSIALEEMDTSEQKEKENSEKEDFKEKDKITQDFDEKPMAIVDLIFKSYPDCYARNSSVYLEHKTPPPKYS</sequence>
<protein>
    <submittedName>
        <fullName evidence="2">Uncharacterized protein</fullName>
    </submittedName>
</protein>
<dbReference type="RefSeq" id="WP_201921106.1">
    <property type="nucleotide sequence ID" value="NZ_BAABAX010000031.1"/>
</dbReference>
<proteinExistence type="predicted"/>
<feature type="region of interest" description="Disordered" evidence="1">
    <location>
        <begin position="27"/>
        <end position="48"/>
    </location>
</feature>
<dbReference type="EMBL" id="JAERQJ010000005">
    <property type="protein sequence ID" value="MBL0684589.1"/>
    <property type="molecule type" value="Genomic_DNA"/>
</dbReference>
<reference evidence="2" key="1">
    <citation type="submission" date="2021-01" db="EMBL/GenBank/DDBJ databases">
        <authorList>
            <person name="Zhong Y.L."/>
        </authorList>
    </citation>
    <scope>NUCLEOTIDE SEQUENCE</scope>
    <source>
        <strain evidence="2">KCTC 23302</strain>
    </source>
</reference>
<name>A0A937A5B1_9FLAO</name>